<dbReference type="AlphaFoldDB" id="A0A5C6ETD5"/>
<dbReference type="InterPro" id="IPR024047">
    <property type="entry name" value="MM3350-like_sf"/>
</dbReference>
<dbReference type="Proteomes" id="UP000318288">
    <property type="component" value="Unassembled WGS sequence"/>
</dbReference>
<gene>
    <name evidence="2" type="ORF">Poly51_38830</name>
</gene>
<proteinExistence type="predicted"/>
<dbReference type="Gene3D" id="3.10.290.30">
    <property type="entry name" value="MM3350-like"/>
    <property type="match status" value="1"/>
</dbReference>
<sequence length="400" mass="45430">MNDIRNLFGAEFSPEHQAVLQQTKIDERLPGPLLTNIETLINVIGTGIQTTSAYFALPQRVLAELNETMVEPMPHDLKRPQLRSFPTLMGLFMLLRGARLAVGETKPKRIVLIDPAMLEQWQSLNSTERFFNLMACCLYDASWDCVGMRSRGDSGLVNEIRNVYLRLQEKVTVVDDDRFGILYGVENSVALCLLHQFGWLRLECDAKPKPGKAANVRRIERTGFGDAMFVVTCNLGPYENKKTDFLHEKLQPIFPAWAKTLTRSEPAFREGNHTFKVSLGKIWRRMVAPADAVLDELADAILMAFRFDFEHLYQFELRDAAGNSINVVGPHLEDASHFANEMRIGEVPLSIGETMVFHYDFGDDWRFKVTLESLQEGKLSAIKVTAKSGQSPKQYNRDDW</sequence>
<evidence type="ECO:0000313" key="3">
    <source>
        <dbReference type="Proteomes" id="UP000318288"/>
    </source>
</evidence>
<dbReference type="InterPro" id="IPR012912">
    <property type="entry name" value="Plasmid_pRiA4b_Orf3-like"/>
</dbReference>
<name>A0A5C6ETD5_9BACT</name>
<evidence type="ECO:0000259" key="1">
    <source>
        <dbReference type="Pfam" id="PF07929"/>
    </source>
</evidence>
<reference evidence="2 3" key="1">
    <citation type="submission" date="2019-02" db="EMBL/GenBank/DDBJ databases">
        <title>Deep-cultivation of Planctomycetes and their phenomic and genomic characterization uncovers novel biology.</title>
        <authorList>
            <person name="Wiegand S."/>
            <person name="Jogler M."/>
            <person name="Boedeker C."/>
            <person name="Pinto D."/>
            <person name="Vollmers J."/>
            <person name="Rivas-Marin E."/>
            <person name="Kohn T."/>
            <person name="Peeters S.H."/>
            <person name="Heuer A."/>
            <person name="Rast P."/>
            <person name="Oberbeckmann S."/>
            <person name="Bunk B."/>
            <person name="Jeske O."/>
            <person name="Meyerdierks A."/>
            <person name="Storesund J.E."/>
            <person name="Kallscheuer N."/>
            <person name="Luecker S."/>
            <person name="Lage O.M."/>
            <person name="Pohl T."/>
            <person name="Merkel B.J."/>
            <person name="Hornburger P."/>
            <person name="Mueller R.-W."/>
            <person name="Bruemmer F."/>
            <person name="Labrenz M."/>
            <person name="Spormann A.M."/>
            <person name="Op Den Camp H."/>
            <person name="Overmann J."/>
            <person name="Amann R."/>
            <person name="Jetten M.S.M."/>
            <person name="Mascher T."/>
            <person name="Medema M.H."/>
            <person name="Devos D.P."/>
            <person name="Kaster A.-K."/>
            <person name="Ovreas L."/>
            <person name="Rohde M."/>
            <person name="Galperin M.Y."/>
            <person name="Jogler C."/>
        </authorList>
    </citation>
    <scope>NUCLEOTIDE SEQUENCE [LARGE SCALE GENOMIC DNA]</scope>
    <source>
        <strain evidence="2 3">Poly51</strain>
    </source>
</reference>
<keyword evidence="3" id="KW-1185">Reference proteome</keyword>
<dbReference type="OrthoDB" id="9801392at2"/>
<feature type="domain" description="Plasmid pRiA4b Orf3-like" evidence="1">
    <location>
        <begin position="281"/>
        <end position="378"/>
    </location>
</feature>
<evidence type="ECO:0000313" key="2">
    <source>
        <dbReference type="EMBL" id="TWU50591.1"/>
    </source>
</evidence>
<organism evidence="2 3">
    <name type="scientific">Rubripirellula tenax</name>
    <dbReference type="NCBI Taxonomy" id="2528015"/>
    <lineage>
        <taxon>Bacteria</taxon>
        <taxon>Pseudomonadati</taxon>
        <taxon>Planctomycetota</taxon>
        <taxon>Planctomycetia</taxon>
        <taxon>Pirellulales</taxon>
        <taxon>Pirellulaceae</taxon>
        <taxon>Rubripirellula</taxon>
    </lineage>
</organism>
<protein>
    <submittedName>
        <fullName evidence="2">Plasmid pRiA4b ORF-3-like protein</fullName>
    </submittedName>
</protein>
<comment type="caution">
    <text evidence="2">The sequence shown here is derived from an EMBL/GenBank/DDBJ whole genome shotgun (WGS) entry which is preliminary data.</text>
</comment>
<accession>A0A5C6ETD5</accession>
<dbReference type="Pfam" id="PF07929">
    <property type="entry name" value="PRiA4_ORF3"/>
    <property type="match status" value="1"/>
</dbReference>
<dbReference type="EMBL" id="SJPW01000005">
    <property type="protein sequence ID" value="TWU50591.1"/>
    <property type="molecule type" value="Genomic_DNA"/>
</dbReference>
<dbReference type="SUPFAM" id="SSF159941">
    <property type="entry name" value="MM3350-like"/>
    <property type="match status" value="1"/>
</dbReference>
<dbReference type="RefSeq" id="WP_146459312.1">
    <property type="nucleotide sequence ID" value="NZ_SJPW01000005.1"/>
</dbReference>